<dbReference type="Proteomes" id="UP000253094">
    <property type="component" value="Unassembled WGS sequence"/>
</dbReference>
<feature type="region of interest" description="Disordered" evidence="1">
    <location>
        <begin position="1"/>
        <end position="21"/>
    </location>
</feature>
<evidence type="ECO:0000259" key="3">
    <source>
        <dbReference type="Pfam" id="PF12158"/>
    </source>
</evidence>
<evidence type="ECO:0000313" key="4">
    <source>
        <dbReference type="EMBL" id="RCG26789.1"/>
    </source>
</evidence>
<keyword evidence="2" id="KW-0472">Membrane</keyword>
<feature type="domain" description="DUF3592" evidence="3">
    <location>
        <begin position="4"/>
        <end position="44"/>
    </location>
</feature>
<dbReference type="OrthoDB" id="4212335at2"/>
<gene>
    <name evidence="4" type="ORF">DQ384_28240</name>
</gene>
<accession>A0A367FA38</accession>
<name>A0A367FA38_9ACTN</name>
<dbReference type="RefSeq" id="WP_114031918.1">
    <property type="nucleotide sequence ID" value="NZ_QOIL01000018.1"/>
</dbReference>
<dbReference type="Pfam" id="PF12158">
    <property type="entry name" value="DUF3592"/>
    <property type="match status" value="1"/>
</dbReference>
<reference evidence="4 5" key="1">
    <citation type="submission" date="2018-06" db="EMBL/GenBank/DDBJ databases">
        <title>Sphaerisporangium craniellae sp. nov., isolated from a marine sponge in the South China Sea.</title>
        <authorList>
            <person name="Li L."/>
        </authorList>
    </citation>
    <scope>NUCLEOTIDE SEQUENCE [LARGE SCALE GENOMIC DNA]</scope>
    <source>
        <strain evidence="4 5">CCTCC AA 208026</strain>
    </source>
</reference>
<sequence length="74" mass="7569">MTLNGQYVEAETGVGSSPPSARVGDRVTVLYDPAGPDRIRLEGFWAGGNGVGVLFAFLGLVFLVAAAAIAAFSP</sequence>
<dbReference type="EMBL" id="QOIL01000018">
    <property type="protein sequence ID" value="RCG26789.1"/>
    <property type="molecule type" value="Genomic_DNA"/>
</dbReference>
<keyword evidence="2" id="KW-1133">Transmembrane helix</keyword>
<evidence type="ECO:0000256" key="2">
    <source>
        <dbReference type="SAM" id="Phobius"/>
    </source>
</evidence>
<evidence type="ECO:0000256" key="1">
    <source>
        <dbReference type="SAM" id="MobiDB-lite"/>
    </source>
</evidence>
<dbReference type="AlphaFoldDB" id="A0A367FA38"/>
<proteinExistence type="predicted"/>
<comment type="caution">
    <text evidence="4">The sequence shown here is derived from an EMBL/GenBank/DDBJ whole genome shotgun (WGS) entry which is preliminary data.</text>
</comment>
<keyword evidence="2" id="KW-0812">Transmembrane</keyword>
<dbReference type="InterPro" id="IPR021994">
    <property type="entry name" value="DUF3592"/>
</dbReference>
<organism evidence="4 5">
    <name type="scientific">Sphaerisporangium album</name>
    <dbReference type="NCBI Taxonomy" id="509200"/>
    <lineage>
        <taxon>Bacteria</taxon>
        <taxon>Bacillati</taxon>
        <taxon>Actinomycetota</taxon>
        <taxon>Actinomycetes</taxon>
        <taxon>Streptosporangiales</taxon>
        <taxon>Streptosporangiaceae</taxon>
        <taxon>Sphaerisporangium</taxon>
    </lineage>
</organism>
<feature type="transmembrane region" description="Helical" evidence="2">
    <location>
        <begin position="51"/>
        <end position="72"/>
    </location>
</feature>
<keyword evidence="5" id="KW-1185">Reference proteome</keyword>
<protein>
    <submittedName>
        <fullName evidence="4">DUF3592 domain-containing protein</fullName>
    </submittedName>
</protein>
<evidence type="ECO:0000313" key="5">
    <source>
        <dbReference type="Proteomes" id="UP000253094"/>
    </source>
</evidence>